<accession>A0ABP3KPH0</accession>
<feature type="region of interest" description="Disordered" evidence="4">
    <location>
        <begin position="115"/>
        <end position="151"/>
    </location>
</feature>
<dbReference type="CDD" id="cd13925">
    <property type="entry name" value="RPF"/>
    <property type="match status" value="1"/>
</dbReference>
<evidence type="ECO:0000256" key="4">
    <source>
        <dbReference type="SAM" id="MobiDB-lite"/>
    </source>
</evidence>
<keyword evidence="5" id="KW-0812">Transmembrane</keyword>
<evidence type="ECO:0000313" key="8">
    <source>
        <dbReference type="Proteomes" id="UP001500909"/>
    </source>
</evidence>
<dbReference type="InterPro" id="IPR007137">
    <property type="entry name" value="DUF348"/>
</dbReference>
<keyword evidence="5" id="KW-0472">Membrane</keyword>
<gene>
    <name evidence="7" type="ORF">GCM10010361_56230</name>
</gene>
<comment type="similarity">
    <text evidence="1">Belongs to the transglycosylase family. Rpf subfamily.</text>
</comment>
<feature type="region of interest" description="Disordered" evidence="4">
    <location>
        <begin position="1"/>
        <end position="39"/>
    </location>
</feature>
<proteinExistence type="inferred from homology"/>
<evidence type="ECO:0000256" key="2">
    <source>
        <dbReference type="ARBA" id="ARBA00022729"/>
    </source>
</evidence>
<evidence type="ECO:0000259" key="6">
    <source>
        <dbReference type="PROSITE" id="PS51109"/>
    </source>
</evidence>
<organism evidence="7 8">
    <name type="scientific">Streptomyces olivaceiscleroticus</name>
    <dbReference type="NCBI Taxonomy" id="68245"/>
    <lineage>
        <taxon>Bacteria</taxon>
        <taxon>Bacillati</taxon>
        <taxon>Actinomycetota</taxon>
        <taxon>Actinomycetes</taxon>
        <taxon>Kitasatosporales</taxon>
        <taxon>Streptomycetaceae</taxon>
        <taxon>Streptomyces</taxon>
    </lineage>
</organism>
<dbReference type="InterPro" id="IPR051933">
    <property type="entry name" value="Resuscitation_pf_RpfB"/>
</dbReference>
<dbReference type="Gene3D" id="2.20.230.10">
    <property type="entry name" value="Resuscitation-promoting factor rpfb"/>
    <property type="match status" value="1"/>
</dbReference>
<protein>
    <recommendedName>
        <fullName evidence="6">G5 domain-containing protein</fullName>
    </recommendedName>
</protein>
<dbReference type="PANTHER" id="PTHR39160">
    <property type="entry name" value="CELL WALL-BINDING PROTEIN YOCH"/>
    <property type="match status" value="1"/>
</dbReference>
<dbReference type="InterPro" id="IPR023346">
    <property type="entry name" value="Lysozyme-like_dom_sf"/>
</dbReference>
<dbReference type="SUPFAM" id="SSF53955">
    <property type="entry name" value="Lysozyme-like"/>
    <property type="match status" value="1"/>
</dbReference>
<keyword evidence="3" id="KW-0378">Hydrolase</keyword>
<dbReference type="Pfam" id="PF03990">
    <property type="entry name" value="DUF348"/>
    <property type="match status" value="3"/>
</dbReference>
<dbReference type="PANTHER" id="PTHR39160:SF4">
    <property type="entry name" value="RESUSCITATION-PROMOTING FACTOR RPFB"/>
    <property type="match status" value="1"/>
</dbReference>
<keyword evidence="2" id="KW-0732">Signal</keyword>
<keyword evidence="5" id="KW-1133">Transmembrane helix</keyword>
<dbReference type="InterPro" id="IPR010618">
    <property type="entry name" value="RPF"/>
</dbReference>
<feature type="domain" description="G5" evidence="6">
    <location>
        <begin position="361"/>
        <end position="441"/>
    </location>
</feature>
<reference evidence="8" key="1">
    <citation type="journal article" date="2019" name="Int. J. Syst. Evol. Microbiol.">
        <title>The Global Catalogue of Microorganisms (GCM) 10K type strain sequencing project: providing services to taxonomists for standard genome sequencing and annotation.</title>
        <authorList>
            <consortium name="The Broad Institute Genomics Platform"/>
            <consortium name="The Broad Institute Genome Sequencing Center for Infectious Disease"/>
            <person name="Wu L."/>
            <person name="Ma J."/>
        </authorList>
    </citation>
    <scope>NUCLEOTIDE SEQUENCE [LARGE SCALE GENOMIC DNA]</scope>
    <source>
        <strain evidence="8">JCM 4805</strain>
    </source>
</reference>
<dbReference type="InterPro" id="IPR011098">
    <property type="entry name" value="G5_dom"/>
</dbReference>
<evidence type="ECO:0000256" key="5">
    <source>
        <dbReference type="SAM" id="Phobius"/>
    </source>
</evidence>
<feature type="transmembrane region" description="Helical" evidence="5">
    <location>
        <begin position="168"/>
        <end position="191"/>
    </location>
</feature>
<dbReference type="RefSeq" id="WP_346098104.1">
    <property type="nucleotide sequence ID" value="NZ_BAAABY010000042.1"/>
</dbReference>
<keyword evidence="8" id="KW-1185">Reference proteome</keyword>
<dbReference type="Gene3D" id="1.10.530.10">
    <property type="match status" value="1"/>
</dbReference>
<sequence>MSHSQRYGYAPAYEPPQAYGWPEGPETQEYGPYGPPDEAQVYDTYAAVRAARSYDAYESHAPYEVHEPYEAFPAQSSVARSSAPTVPSYAPEAPAPAVPPSVVPDPVAPEPQVRTPFVPDQQSYDRPLVEPSYDRGPVTGGRAGRRTAGRAAARRAARRKRFVDRPDGLLRLVPQALVVAFLAGGTTAFVAHDKAVRLSVDGDPRRLHTFAGDVGELLASEGVPVGPHDIVAPGADAPLTSGDEVAVRYGRPVVLTLDGHRRRVWTTARTVEGALRQLGVRAEGAYLSASRSRTIARHGMELAVRTERTVTFMADGRARSVRTNAATVRTALDQAGIRLRGQDTASVPLDSFPREGQTISVLRVTGSREVHDEAIDFETRRLADPTLFKGTESVVQPGRPGVRRVTYQLRTVNGVKQRPRLLRSEVLRAPRSEIVHVGTAAVPTSVAGADHLNWQGLARCETGGRPDAVDSSGTYGGLYQFDRATWHSLGGTGAPQDAPPEEQTYRAKKLYVSRGASPWPVCGRKLHQ</sequence>
<dbReference type="PROSITE" id="PS51109">
    <property type="entry name" value="G5"/>
    <property type="match status" value="1"/>
</dbReference>
<name>A0ABP3KPH0_9ACTN</name>
<dbReference type="Proteomes" id="UP001500909">
    <property type="component" value="Unassembled WGS sequence"/>
</dbReference>
<evidence type="ECO:0000256" key="3">
    <source>
        <dbReference type="ARBA" id="ARBA00022801"/>
    </source>
</evidence>
<dbReference type="Pfam" id="PF07501">
    <property type="entry name" value="G5"/>
    <property type="match status" value="1"/>
</dbReference>
<evidence type="ECO:0000256" key="1">
    <source>
        <dbReference type="ARBA" id="ARBA00010830"/>
    </source>
</evidence>
<evidence type="ECO:0000313" key="7">
    <source>
        <dbReference type="EMBL" id="GAA0484128.1"/>
    </source>
</evidence>
<dbReference type="SMART" id="SM01208">
    <property type="entry name" value="G5"/>
    <property type="match status" value="1"/>
</dbReference>
<dbReference type="Pfam" id="PF06737">
    <property type="entry name" value="Transglycosylas"/>
    <property type="match status" value="1"/>
</dbReference>
<comment type="caution">
    <text evidence="7">The sequence shown here is derived from an EMBL/GenBank/DDBJ whole genome shotgun (WGS) entry which is preliminary data.</text>
</comment>
<dbReference type="EMBL" id="BAAABY010000042">
    <property type="protein sequence ID" value="GAA0484128.1"/>
    <property type="molecule type" value="Genomic_DNA"/>
</dbReference>